<reference evidence="3" key="1">
    <citation type="submission" date="2023-03" db="EMBL/GenBank/DDBJ databases">
        <title>Massive genome expansion in bonnet fungi (Mycena s.s.) driven by repeated elements and novel gene families across ecological guilds.</title>
        <authorList>
            <consortium name="Lawrence Berkeley National Laboratory"/>
            <person name="Harder C.B."/>
            <person name="Miyauchi S."/>
            <person name="Viragh M."/>
            <person name="Kuo A."/>
            <person name="Thoen E."/>
            <person name="Andreopoulos B."/>
            <person name="Lu D."/>
            <person name="Skrede I."/>
            <person name="Drula E."/>
            <person name="Henrissat B."/>
            <person name="Morin E."/>
            <person name="Kohler A."/>
            <person name="Barry K."/>
            <person name="LaButti K."/>
            <person name="Morin E."/>
            <person name="Salamov A."/>
            <person name="Lipzen A."/>
            <person name="Mereny Z."/>
            <person name="Hegedus B."/>
            <person name="Baldrian P."/>
            <person name="Stursova M."/>
            <person name="Weitz H."/>
            <person name="Taylor A."/>
            <person name="Grigoriev I.V."/>
            <person name="Nagy L.G."/>
            <person name="Martin F."/>
            <person name="Kauserud H."/>
        </authorList>
    </citation>
    <scope>NUCLEOTIDE SEQUENCE</scope>
    <source>
        <strain evidence="3">CBHHK200</strain>
    </source>
</reference>
<sequence length="1077" mass="119120">MSRKLVILSSDAFDDNDDVLPPSDPPEASSDVEPHTPTRLPSLLARLAPIHDETSDNDSPTRPPRIYRRNTTRSSSVPPMGPPTVDVDVRPSDDVLFTPRTEKALKSKAAQLKRRSTLELQRTQAAVEEETEAAAQARVAQIALEKRALLRAHLFDKVLDDISAGGFSFAEFAEYVFDPDTKLKTDWRWRGFFQQKATVEHIFGYWSSSRYNTSTRATVLDWAISLVAANASAEAQGITSSGILSKSKKVINEEYFLGYNLAGLTATLRGMAPIAFRILDAFSTTPRQLRENSAAGLRRKELLRGSAALSLLKGFSQYNNYAQSIHSAYLVATGAPRQHFSVLGALGVSLGYTTVISKGVKVAPAPAATEDTATNEPEPTSDGEDYDDMPGLERSIRQKSRRSVKHPRAQKDMKKHKTATKQKPRKKKARAPASGMFVTVYDNINMMVRVAEQILGQKNAQENGTCATIVPLHDAKPEDLLTTTLDASVLNAPPLRIEHLLLNPDELDFHTKNMVHTILRIIVRHGGDGFKKWQKDLDAMQPASPETIAVHKTPIHPLPSMEIDENSITGNIEVMDAINKSLGLNAGEPEYLKYVKIIAGDQLTIARQRSILTVRLGHESGSHAWRNIVLMPGLFHAKIADTHGMLETHFGKPNAGTRSPGSLGFHNTVLDRLPITLTSLPAFRTCRDLIMDSLDDYASSVNSWDVIVGHAAVIYSRFADPDLVQELREQRIPDERKRDAEAKAASKGANKGAKPDGPLPHVKKGDMVFENAILFLRDALLTREFTDAVKAGDSGRVVNILRLWVFSYRGSGRSKYAHEMLHLLHNLICVWTRELRHIILQNWLLNPTGKPNSFVEIDLVQEHLNFWIKKIYKADGDGHSWDWLALVSPCVDILRTLATRINTDLGAPALMDSLNEHDVYTLQPGRVLDDDEKPVPDILAVGMAALTHGASTTPLADFNRQFESLRERRRLTPIADLLHLLDVDGDAVLPPVELPVGAAPAEDDQVALPRLEEIPDSDKEEGDVDAGEEELLLASPTLTRLNAEDVALDMDVHEWYLDGEEDDSDYEGSGGESDDDE</sequence>
<dbReference type="AlphaFoldDB" id="A0AAD6SZU8"/>
<proteinExistence type="predicted"/>
<evidence type="ECO:0000313" key="4">
    <source>
        <dbReference type="Proteomes" id="UP001218188"/>
    </source>
</evidence>
<dbReference type="EMBL" id="JARJCM010000041">
    <property type="protein sequence ID" value="KAJ7036838.1"/>
    <property type="molecule type" value="Genomic_DNA"/>
</dbReference>
<dbReference type="Proteomes" id="UP001218188">
    <property type="component" value="Unassembled WGS sequence"/>
</dbReference>
<protein>
    <recommendedName>
        <fullName evidence="2">DUF6589 domain-containing protein</fullName>
    </recommendedName>
</protein>
<gene>
    <name evidence="3" type="ORF">C8F04DRAFT_1181176</name>
</gene>
<organism evidence="3 4">
    <name type="scientific">Mycena alexandri</name>
    <dbReference type="NCBI Taxonomy" id="1745969"/>
    <lineage>
        <taxon>Eukaryota</taxon>
        <taxon>Fungi</taxon>
        <taxon>Dikarya</taxon>
        <taxon>Basidiomycota</taxon>
        <taxon>Agaricomycotina</taxon>
        <taxon>Agaricomycetes</taxon>
        <taxon>Agaricomycetidae</taxon>
        <taxon>Agaricales</taxon>
        <taxon>Marasmiineae</taxon>
        <taxon>Mycenaceae</taxon>
        <taxon>Mycena</taxon>
    </lineage>
</organism>
<accession>A0AAD6SZU8</accession>
<keyword evidence="4" id="KW-1185">Reference proteome</keyword>
<name>A0AAD6SZU8_9AGAR</name>
<comment type="caution">
    <text evidence="3">The sequence shown here is derived from an EMBL/GenBank/DDBJ whole genome shotgun (WGS) entry which is preliminary data.</text>
</comment>
<feature type="compositionally biased region" description="Low complexity" evidence="1">
    <location>
        <begin position="364"/>
        <end position="378"/>
    </location>
</feature>
<feature type="compositionally biased region" description="Acidic residues" evidence="1">
    <location>
        <begin position="379"/>
        <end position="390"/>
    </location>
</feature>
<feature type="region of interest" description="Disordered" evidence="1">
    <location>
        <begin position="1"/>
        <end position="88"/>
    </location>
</feature>
<evidence type="ECO:0000313" key="3">
    <source>
        <dbReference type="EMBL" id="KAJ7036838.1"/>
    </source>
</evidence>
<dbReference type="InterPro" id="IPR046496">
    <property type="entry name" value="DUF6589"/>
</dbReference>
<feature type="compositionally biased region" description="Basic residues" evidence="1">
    <location>
        <begin position="397"/>
        <end position="430"/>
    </location>
</feature>
<feature type="region of interest" description="Disordered" evidence="1">
    <location>
        <begin position="364"/>
        <end position="432"/>
    </location>
</feature>
<feature type="compositionally biased region" description="Acidic residues" evidence="1">
    <location>
        <begin position="1057"/>
        <end position="1077"/>
    </location>
</feature>
<evidence type="ECO:0000259" key="2">
    <source>
        <dbReference type="Pfam" id="PF20231"/>
    </source>
</evidence>
<dbReference type="Pfam" id="PF20231">
    <property type="entry name" value="DUF6589"/>
    <property type="match status" value="1"/>
</dbReference>
<feature type="domain" description="DUF6589" evidence="2">
    <location>
        <begin position="492"/>
        <end position="907"/>
    </location>
</feature>
<feature type="region of interest" description="Disordered" evidence="1">
    <location>
        <begin position="1053"/>
        <end position="1077"/>
    </location>
</feature>
<feature type="region of interest" description="Disordered" evidence="1">
    <location>
        <begin position="730"/>
        <end position="761"/>
    </location>
</feature>
<evidence type="ECO:0000256" key="1">
    <source>
        <dbReference type="SAM" id="MobiDB-lite"/>
    </source>
</evidence>
<feature type="compositionally biased region" description="Basic and acidic residues" evidence="1">
    <location>
        <begin position="730"/>
        <end position="744"/>
    </location>
</feature>